<dbReference type="Gene3D" id="3.40.50.1820">
    <property type="entry name" value="alpha/beta hydrolase"/>
    <property type="match status" value="1"/>
</dbReference>
<evidence type="ECO:0000313" key="4">
    <source>
        <dbReference type="Proteomes" id="UP000030416"/>
    </source>
</evidence>
<dbReference type="STRING" id="1384049.CD29_19920"/>
<dbReference type="PANTHER" id="PTHR48081">
    <property type="entry name" value="AB HYDROLASE SUPERFAMILY PROTEIN C4A8.06C"/>
    <property type="match status" value="1"/>
</dbReference>
<keyword evidence="4" id="KW-1185">Reference proteome</keyword>
<name>A0A0A3HT99_9BACL</name>
<dbReference type="Proteomes" id="UP000030416">
    <property type="component" value="Unassembled WGS sequence"/>
</dbReference>
<reference evidence="3 4" key="1">
    <citation type="submission" date="2014-02" db="EMBL/GenBank/DDBJ databases">
        <title>Draft genome sequence of Lysinibacillus manganicus DSM 26584T.</title>
        <authorList>
            <person name="Zhang F."/>
            <person name="Wang G."/>
            <person name="Zhang L."/>
        </authorList>
    </citation>
    <scope>NUCLEOTIDE SEQUENCE [LARGE SCALE GENOMIC DNA]</scope>
    <source>
        <strain evidence="3 4">DSM 26584</strain>
    </source>
</reference>
<dbReference type="RefSeq" id="WP_036190614.1">
    <property type="nucleotide sequence ID" value="NZ_AVDA01000053.1"/>
</dbReference>
<evidence type="ECO:0000313" key="3">
    <source>
        <dbReference type="EMBL" id="KGR73518.1"/>
    </source>
</evidence>
<accession>A0A0A3HT99</accession>
<dbReference type="PANTHER" id="PTHR48081:SF8">
    <property type="entry name" value="ALPHA_BETA HYDROLASE FOLD-3 DOMAIN-CONTAINING PROTEIN-RELATED"/>
    <property type="match status" value="1"/>
</dbReference>
<sequence length="323" mass="35241">MVIRRVNPELVETLNAFPGLVLDAEVLPQVREAMAAGNVPLEQSDVSIEVLAIQGYDGEDIKIRVYKPTKEIEGKLPGFLWIHGGGYVLGTAEADDALCVNIVNTADCVVVSVDYRLAPEHPYPTPIEDCYSALCWLVNNADDIDVDTDKIGVGGLSAGGGLTAALTLLARDRQFPKVHIQFPLYPMIDDSNNTPSANEIADGMIWNQKLNDAGWKMYLGDLHGAEDIPVYAAPARATDLSNLPSTYTFIGQLDPFRSETLTYVSKLAEAGIDVEFHLYPGGYHSFEILNPTSKIGQKVSNEFLNAIKDGFERLAKVEENTAI</sequence>
<comment type="caution">
    <text evidence="3">The sequence shown here is derived from an EMBL/GenBank/DDBJ whole genome shotgun (WGS) entry which is preliminary data.</text>
</comment>
<dbReference type="EMBL" id="JPVN01000053">
    <property type="protein sequence ID" value="KGR73518.1"/>
    <property type="molecule type" value="Genomic_DNA"/>
</dbReference>
<dbReference type="SUPFAM" id="SSF53474">
    <property type="entry name" value="alpha/beta-Hydrolases"/>
    <property type="match status" value="1"/>
</dbReference>
<dbReference type="eggNOG" id="COG0657">
    <property type="taxonomic scope" value="Bacteria"/>
</dbReference>
<dbReference type="AlphaFoldDB" id="A0A0A3HT99"/>
<evidence type="ECO:0000259" key="2">
    <source>
        <dbReference type="Pfam" id="PF07859"/>
    </source>
</evidence>
<dbReference type="InterPro" id="IPR013094">
    <property type="entry name" value="AB_hydrolase_3"/>
</dbReference>
<organism evidence="3 4">
    <name type="scientific">Ureibacillus manganicus DSM 26584</name>
    <dbReference type="NCBI Taxonomy" id="1384049"/>
    <lineage>
        <taxon>Bacteria</taxon>
        <taxon>Bacillati</taxon>
        <taxon>Bacillota</taxon>
        <taxon>Bacilli</taxon>
        <taxon>Bacillales</taxon>
        <taxon>Caryophanaceae</taxon>
        <taxon>Ureibacillus</taxon>
    </lineage>
</organism>
<gene>
    <name evidence="3" type="ORF">CD29_19920</name>
</gene>
<dbReference type="InterPro" id="IPR029058">
    <property type="entry name" value="AB_hydrolase_fold"/>
</dbReference>
<protein>
    <submittedName>
        <fullName evidence="3">Lipase</fullName>
    </submittedName>
</protein>
<feature type="domain" description="Alpha/beta hydrolase fold-3" evidence="2">
    <location>
        <begin position="80"/>
        <end position="286"/>
    </location>
</feature>
<evidence type="ECO:0000256" key="1">
    <source>
        <dbReference type="ARBA" id="ARBA00022801"/>
    </source>
</evidence>
<dbReference type="GO" id="GO:0016787">
    <property type="term" value="F:hydrolase activity"/>
    <property type="evidence" value="ECO:0007669"/>
    <property type="project" value="UniProtKB-KW"/>
</dbReference>
<dbReference type="OrthoDB" id="9815425at2"/>
<dbReference type="InterPro" id="IPR050300">
    <property type="entry name" value="GDXG_lipolytic_enzyme"/>
</dbReference>
<proteinExistence type="predicted"/>
<dbReference type="Pfam" id="PF07859">
    <property type="entry name" value="Abhydrolase_3"/>
    <property type="match status" value="1"/>
</dbReference>
<keyword evidence="1" id="KW-0378">Hydrolase</keyword>